<dbReference type="Proteomes" id="UP000194236">
    <property type="component" value="Unassembled WGS sequence"/>
</dbReference>
<dbReference type="SUPFAM" id="SSF63825">
    <property type="entry name" value="YWTD domain"/>
    <property type="match status" value="1"/>
</dbReference>
<accession>A0A1Y3BFG4</accession>
<comment type="caution">
    <text evidence="1">The sequence shown here is derived from an EMBL/GenBank/DDBJ whole genome shotgun (WGS) entry which is preliminary data.</text>
</comment>
<dbReference type="AlphaFoldDB" id="A0A1Y3BFG4"/>
<proteinExistence type="predicted"/>
<dbReference type="Gene3D" id="2.120.10.30">
    <property type="entry name" value="TolB, C-terminal domain"/>
    <property type="match status" value="1"/>
</dbReference>
<name>A0A1Y3BFG4_EURMA</name>
<protein>
    <submittedName>
        <fullName evidence="1">Uncharacterized protein</fullName>
    </submittedName>
</protein>
<keyword evidence="2" id="KW-1185">Reference proteome</keyword>
<reference evidence="1 2" key="1">
    <citation type="submission" date="2017-03" db="EMBL/GenBank/DDBJ databases">
        <title>Genome Survey of Euroglyphus maynei.</title>
        <authorList>
            <person name="Arlian L.G."/>
            <person name="Morgan M.S."/>
            <person name="Rider S.D."/>
        </authorList>
    </citation>
    <scope>NUCLEOTIDE SEQUENCE [LARGE SCALE GENOMIC DNA]</scope>
    <source>
        <strain evidence="1">Arlian Lab</strain>
        <tissue evidence="1">Whole body</tissue>
    </source>
</reference>
<dbReference type="EMBL" id="MUJZ01026304">
    <property type="protein sequence ID" value="OTF78774.1"/>
    <property type="molecule type" value="Genomic_DNA"/>
</dbReference>
<dbReference type="InterPro" id="IPR011042">
    <property type="entry name" value="6-blade_b-propeller_TolB-like"/>
</dbReference>
<sequence>MREESLIKNEIQWLVSFNQTNHPKNVQVDHKLKTLFWIESWKRICRMNYSDINDLKKICTQDFFKHKPVALTLDQDNNRLIWSDKSSHILSGDYWIENENEAHSIYNSSISSVIALTIFSINNRQWIFVQDQHEIQLIDLSTNNETIVLIESQTIFETLLLTFRNNQQQQSIDVETTIFTAIKEDKQNTDHSSTFQQNSASSIKNENKRNTIRPKKLVSNDIEDLVVPIIISNDYESSDRKTLLSFTNPFILNNTCDSCLIPEQCQSQGICMVTYSRNKQKKICK</sequence>
<evidence type="ECO:0000313" key="2">
    <source>
        <dbReference type="Proteomes" id="UP000194236"/>
    </source>
</evidence>
<gene>
    <name evidence="1" type="ORF">BLA29_006783</name>
</gene>
<dbReference type="OrthoDB" id="10432549at2759"/>
<organism evidence="1 2">
    <name type="scientific">Euroglyphus maynei</name>
    <name type="common">Mayne's house dust mite</name>
    <dbReference type="NCBI Taxonomy" id="6958"/>
    <lineage>
        <taxon>Eukaryota</taxon>
        <taxon>Metazoa</taxon>
        <taxon>Ecdysozoa</taxon>
        <taxon>Arthropoda</taxon>
        <taxon>Chelicerata</taxon>
        <taxon>Arachnida</taxon>
        <taxon>Acari</taxon>
        <taxon>Acariformes</taxon>
        <taxon>Sarcoptiformes</taxon>
        <taxon>Astigmata</taxon>
        <taxon>Psoroptidia</taxon>
        <taxon>Analgoidea</taxon>
        <taxon>Pyroglyphidae</taxon>
        <taxon>Pyroglyphinae</taxon>
        <taxon>Euroglyphus</taxon>
    </lineage>
</organism>
<evidence type="ECO:0000313" key="1">
    <source>
        <dbReference type="EMBL" id="OTF78774.1"/>
    </source>
</evidence>